<keyword evidence="13 17" id="KW-0186">Copper</keyword>
<keyword evidence="5 17" id="KW-0679">Respiratory chain</keyword>
<protein>
    <recommendedName>
        <fullName evidence="3 17">Cytochrome c oxidase subunit 2</fullName>
    </recommendedName>
</protein>
<evidence type="ECO:0000256" key="12">
    <source>
        <dbReference type="ARBA" id="ARBA00022989"/>
    </source>
</evidence>
<dbReference type="GO" id="GO:0016491">
    <property type="term" value="F:oxidoreductase activity"/>
    <property type="evidence" value="ECO:0007669"/>
    <property type="project" value="InterPro"/>
</dbReference>
<dbReference type="InterPro" id="IPR002429">
    <property type="entry name" value="CcO_II-like_C"/>
</dbReference>
<evidence type="ECO:0000256" key="15">
    <source>
        <dbReference type="ARBA" id="ARBA00023136"/>
    </source>
</evidence>
<dbReference type="NCBIfam" id="TIGR02866">
    <property type="entry name" value="CoxB"/>
    <property type="match status" value="1"/>
</dbReference>
<keyword evidence="12 18" id="KW-1133">Transmembrane helix</keyword>
<evidence type="ECO:0000256" key="7">
    <source>
        <dbReference type="ARBA" id="ARBA00022723"/>
    </source>
</evidence>
<evidence type="ECO:0000256" key="8">
    <source>
        <dbReference type="ARBA" id="ARBA00022792"/>
    </source>
</evidence>
<sequence length="229" mass="25954">MTSWNTWGFQDASSPVMEQLVFFHDYAMMILVLIMIMVGYATALLMSNKLTCRNLLESHQLEISWTILPSIILISLALPSLRILYLMDEVTDPALTLKAIGHQWYWSYEYSDIKSNLKSLEFDSYMTPPLDLKTGSFRLLETDHRTIMPSQTHIRVLVTGADVIHAWTVPSMGVKADAIPGRLNQVNLFPTKTGVYYGQCSEICGANHSFMPISLEVISPNKFISWLKS</sequence>
<dbReference type="SUPFAM" id="SSF49503">
    <property type="entry name" value="Cupredoxins"/>
    <property type="match status" value="1"/>
</dbReference>
<dbReference type="PROSITE" id="PS50857">
    <property type="entry name" value="COX2_CUA"/>
    <property type="match status" value="1"/>
</dbReference>
<dbReference type="SUPFAM" id="SSF81464">
    <property type="entry name" value="Cytochrome c oxidase subunit II-like, transmembrane region"/>
    <property type="match status" value="1"/>
</dbReference>
<dbReference type="PROSITE" id="PS50999">
    <property type="entry name" value="COX2_TM"/>
    <property type="match status" value="1"/>
</dbReference>
<evidence type="ECO:0000256" key="3">
    <source>
        <dbReference type="ARBA" id="ARBA00015946"/>
    </source>
</evidence>
<evidence type="ECO:0000259" key="20">
    <source>
        <dbReference type="PROSITE" id="PS50999"/>
    </source>
</evidence>
<evidence type="ECO:0000313" key="21">
    <source>
        <dbReference type="EMBL" id="CAB59843.1"/>
    </source>
</evidence>
<evidence type="ECO:0000256" key="5">
    <source>
        <dbReference type="ARBA" id="ARBA00022660"/>
    </source>
</evidence>
<feature type="domain" description="Cytochrome oxidase subunit II transmembrane region profile" evidence="20">
    <location>
        <begin position="1"/>
        <end position="91"/>
    </location>
</feature>
<name>Q9T9P3_9BILA</name>
<keyword evidence="14 17" id="KW-0496">Mitochondrion</keyword>
<dbReference type="InterPro" id="IPR034210">
    <property type="entry name" value="CcO_II_C"/>
</dbReference>
<evidence type="ECO:0000256" key="4">
    <source>
        <dbReference type="ARBA" id="ARBA00022448"/>
    </source>
</evidence>
<evidence type="ECO:0000256" key="17">
    <source>
        <dbReference type="RuleBase" id="RU000457"/>
    </source>
</evidence>
<dbReference type="FunFam" id="1.10.287.90:FF:000001">
    <property type="entry name" value="Cytochrome c oxidase subunit 2"/>
    <property type="match status" value="1"/>
</dbReference>
<dbReference type="Pfam" id="PF02790">
    <property type="entry name" value="COX2_TM"/>
    <property type="match status" value="1"/>
</dbReference>
<dbReference type="GO" id="GO:0004129">
    <property type="term" value="F:cytochrome-c oxidase activity"/>
    <property type="evidence" value="ECO:0007669"/>
    <property type="project" value="UniProtKB-EC"/>
</dbReference>
<proteinExistence type="inferred from homology"/>
<dbReference type="InterPro" id="IPR014222">
    <property type="entry name" value="Cyt_c_oxidase_su2"/>
</dbReference>
<keyword evidence="6 17" id="KW-0812">Transmembrane</keyword>
<dbReference type="Gene3D" id="1.10.287.90">
    <property type="match status" value="1"/>
</dbReference>
<keyword evidence="11 17" id="KW-0249">Electron transport</keyword>
<dbReference type="PANTHER" id="PTHR22888:SF9">
    <property type="entry name" value="CYTOCHROME C OXIDASE SUBUNIT 2"/>
    <property type="match status" value="1"/>
</dbReference>
<dbReference type="GO" id="GO:0005507">
    <property type="term" value="F:copper ion binding"/>
    <property type="evidence" value="ECO:0007669"/>
    <property type="project" value="InterPro"/>
</dbReference>
<keyword evidence="4 17" id="KW-0813">Transport</keyword>
<comment type="cofactor">
    <cofactor evidence="17">
        <name>Cu cation</name>
        <dbReference type="ChEBI" id="CHEBI:23378"/>
    </cofactor>
    <text evidence="17">Binds a copper A center.</text>
</comment>
<dbReference type="EMBL" id="AJ245743">
    <property type="protein sequence ID" value="CAB59843.1"/>
    <property type="molecule type" value="Genomic_DNA"/>
</dbReference>
<evidence type="ECO:0000256" key="1">
    <source>
        <dbReference type="ARBA" id="ARBA00004448"/>
    </source>
</evidence>
<evidence type="ECO:0000256" key="18">
    <source>
        <dbReference type="SAM" id="Phobius"/>
    </source>
</evidence>
<dbReference type="FunFam" id="2.60.40.420:FF:000001">
    <property type="entry name" value="Cytochrome c oxidase subunit 2"/>
    <property type="match status" value="1"/>
</dbReference>
<feature type="transmembrane region" description="Helical" evidence="18">
    <location>
        <begin position="67"/>
        <end position="87"/>
    </location>
</feature>
<dbReference type="InterPro" id="IPR036257">
    <property type="entry name" value="Cyt_c_oxidase_su2_TM_sf"/>
</dbReference>
<dbReference type="CDD" id="cd13912">
    <property type="entry name" value="CcO_II_C"/>
    <property type="match status" value="1"/>
</dbReference>
<evidence type="ECO:0000256" key="6">
    <source>
        <dbReference type="ARBA" id="ARBA00022692"/>
    </source>
</evidence>
<evidence type="ECO:0000259" key="19">
    <source>
        <dbReference type="PROSITE" id="PS50857"/>
    </source>
</evidence>
<dbReference type="PROSITE" id="PS00078">
    <property type="entry name" value="COX2"/>
    <property type="match status" value="1"/>
</dbReference>
<dbReference type="InterPro" id="IPR001505">
    <property type="entry name" value="Copper_CuA"/>
</dbReference>
<gene>
    <name evidence="21" type="primary">COII</name>
</gene>
<keyword evidence="7 17" id="KW-0479">Metal-binding</keyword>
<dbReference type="InterPro" id="IPR011759">
    <property type="entry name" value="Cyt_c_oxidase_su2_TM_dom"/>
</dbReference>
<accession>Q9T9P3</accession>
<dbReference type="GO" id="GO:0042773">
    <property type="term" value="P:ATP synthesis coupled electron transport"/>
    <property type="evidence" value="ECO:0007669"/>
    <property type="project" value="TreeGrafter"/>
</dbReference>
<dbReference type="PRINTS" id="PR01166">
    <property type="entry name" value="CYCOXIDASEII"/>
</dbReference>
<evidence type="ECO:0000256" key="14">
    <source>
        <dbReference type="ARBA" id="ARBA00023128"/>
    </source>
</evidence>
<organism evidence="21">
    <name type="scientific">Terebratulina retusa</name>
    <dbReference type="NCBI Taxonomy" id="7580"/>
    <lineage>
        <taxon>Eukaryota</taxon>
        <taxon>Metazoa</taxon>
        <taxon>Spiralia</taxon>
        <taxon>Lophotrochozoa</taxon>
        <taxon>Brachiopoda</taxon>
        <taxon>Rhynchonelliformea</taxon>
        <taxon>Rhynchonellata</taxon>
        <taxon>Terebratulidina</taxon>
        <taxon>Cancellothyridoidea</taxon>
        <taxon>Cancellothyrididae</taxon>
        <taxon>Terebratulina</taxon>
    </lineage>
</organism>
<evidence type="ECO:0000256" key="9">
    <source>
        <dbReference type="ARBA" id="ARBA00022842"/>
    </source>
</evidence>
<keyword evidence="8 17" id="KW-0999">Mitochondrion inner membrane</keyword>
<evidence type="ECO:0000256" key="16">
    <source>
        <dbReference type="ARBA" id="ARBA00049512"/>
    </source>
</evidence>
<feature type="domain" description="Cytochrome oxidase subunit II copper A binding" evidence="19">
    <location>
        <begin position="92"/>
        <end position="229"/>
    </location>
</feature>
<feature type="transmembrane region" description="Helical" evidence="18">
    <location>
        <begin position="26"/>
        <end position="46"/>
    </location>
</feature>
<evidence type="ECO:0000256" key="10">
    <source>
        <dbReference type="ARBA" id="ARBA00022967"/>
    </source>
</evidence>
<dbReference type="InterPro" id="IPR045187">
    <property type="entry name" value="CcO_II"/>
</dbReference>
<keyword evidence="10" id="KW-1278">Translocase</keyword>
<comment type="subcellular location">
    <subcellularLocation>
        <location evidence="1 17">Mitochondrion inner membrane</location>
        <topology evidence="1 17">Multi-pass membrane protein</topology>
    </subcellularLocation>
</comment>
<dbReference type="InterPro" id="IPR008972">
    <property type="entry name" value="Cupredoxin"/>
</dbReference>
<dbReference type="PANTHER" id="PTHR22888">
    <property type="entry name" value="CYTOCHROME C OXIDASE, SUBUNIT II"/>
    <property type="match status" value="1"/>
</dbReference>
<dbReference type="GO" id="GO:0005743">
    <property type="term" value="C:mitochondrial inner membrane"/>
    <property type="evidence" value="ECO:0007669"/>
    <property type="project" value="UniProtKB-SubCell"/>
</dbReference>
<keyword evidence="15 17" id="KW-0472">Membrane</keyword>
<dbReference type="AlphaFoldDB" id="Q9T9P3"/>
<geneLocation type="mitochondrion" evidence="21"/>
<dbReference type="Pfam" id="PF00116">
    <property type="entry name" value="COX2"/>
    <property type="match status" value="1"/>
</dbReference>
<evidence type="ECO:0000256" key="13">
    <source>
        <dbReference type="ARBA" id="ARBA00023008"/>
    </source>
</evidence>
<keyword evidence="9" id="KW-0460">Magnesium</keyword>
<dbReference type="Gene3D" id="2.60.40.420">
    <property type="entry name" value="Cupredoxins - blue copper proteins"/>
    <property type="match status" value="1"/>
</dbReference>
<reference evidence="21" key="1">
    <citation type="journal article" date="1999" name="Proc. R. Soc. Lond., B, Biol. Sci.">
        <title>Analysis of the complete mitochondrial DNA sequence of the brachiopod Terebratulina retusa places Brachiopoda within the protostomes.</title>
        <authorList>
            <person name="Stechmann A."/>
            <person name="Schlegel M."/>
        </authorList>
    </citation>
    <scope>NUCLEOTIDE SEQUENCE</scope>
</reference>
<comment type="function">
    <text evidence="17">Component of the cytochrome c oxidase, the last enzyme in the mitochondrial electron transport chain which drives oxidative phosphorylation. The respiratory chain contains 3 multisubunit complexes succinate dehydrogenase (complex II, CII), ubiquinol-cytochrome c oxidoreductase (cytochrome b-c1 complex, complex III, CIII) and cytochrome c oxidase (complex IV, CIV), that cooperate to transfer electrons derived from NADH and succinate to molecular oxygen, creating an electrochemical gradient over the inner membrane that drives transmembrane transport and the ATP synthase. Cytochrome c oxidase is the component of the respiratory chain that catalyzes the reduction of oxygen to water. Electrons originating from reduced cytochrome c in the intermembrane space (IMS) are transferred via the dinuclear copper A center (CU(A)) of subunit 2 and heme A of subunit 1 to the active site in subunit 1, a binuclear center (BNC) formed by heme A3 and copper B (CU(B)). The BNC reduces molecular oxygen to 2 water molecules using 4 electrons from cytochrome c in the IMS and 4 protons from the mitochondrial matrix.</text>
</comment>
<evidence type="ECO:0000256" key="2">
    <source>
        <dbReference type="ARBA" id="ARBA00007866"/>
    </source>
</evidence>
<evidence type="ECO:0000256" key="11">
    <source>
        <dbReference type="ARBA" id="ARBA00022982"/>
    </source>
</evidence>
<comment type="catalytic activity">
    <reaction evidence="16">
        <text>4 Fe(II)-[cytochrome c] + O2 + 8 H(+)(in) = 4 Fe(III)-[cytochrome c] + 2 H2O + 4 H(+)(out)</text>
        <dbReference type="Rhea" id="RHEA:11436"/>
        <dbReference type="Rhea" id="RHEA-COMP:10350"/>
        <dbReference type="Rhea" id="RHEA-COMP:14399"/>
        <dbReference type="ChEBI" id="CHEBI:15377"/>
        <dbReference type="ChEBI" id="CHEBI:15378"/>
        <dbReference type="ChEBI" id="CHEBI:15379"/>
        <dbReference type="ChEBI" id="CHEBI:29033"/>
        <dbReference type="ChEBI" id="CHEBI:29034"/>
        <dbReference type="EC" id="7.1.1.9"/>
    </reaction>
    <physiologicalReaction direction="left-to-right" evidence="16">
        <dbReference type="Rhea" id="RHEA:11437"/>
    </physiologicalReaction>
</comment>
<comment type="similarity">
    <text evidence="2 17">Belongs to the cytochrome c oxidase subunit 2 family.</text>
</comment>